<sequence length="242" mass="27927">MGLAGLGYWSHKPVRKYAANVKAEVFPEIFRFFGENYLYSESSPLKMELLEVSGIIPSYDSSHLEDYVKGDYKDITLELTEARLRETRGSGKNRRTVTVFNGIFVLLDMNKNFSGKTIVKKDIGKLGNWFSRKFSKKLFSKAINLENVKLEDPVFEKKFEVYSTDQVEARYLLTTSFMERLLELSSLFSKQGVIQCSFYLNKLLLMIPSDKNRFEVGSVFQPATFVDDINHILKEMSIIFQI</sequence>
<dbReference type="Pfam" id="PF11335">
    <property type="entry name" value="DUF3137"/>
    <property type="match status" value="1"/>
</dbReference>
<gene>
    <name evidence="1" type="ORF">METZ01_LOCUS470388</name>
</gene>
<evidence type="ECO:0000313" key="1">
    <source>
        <dbReference type="EMBL" id="SVE17534.1"/>
    </source>
</evidence>
<dbReference type="InterPro" id="IPR021484">
    <property type="entry name" value="DUF3137"/>
</dbReference>
<proteinExistence type="predicted"/>
<protein>
    <recommendedName>
        <fullName evidence="2">DUF3137 domain-containing protein</fullName>
    </recommendedName>
</protein>
<dbReference type="EMBL" id="UINC01199217">
    <property type="protein sequence ID" value="SVE17534.1"/>
    <property type="molecule type" value="Genomic_DNA"/>
</dbReference>
<accession>A0A383BCC8</accession>
<name>A0A383BCC8_9ZZZZ</name>
<evidence type="ECO:0008006" key="2">
    <source>
        <dbReference type="Google" id="ProtNLM"/>
    </source>
</evidence>
<organism evidence="1">
    <name type="scientific">marine metagenome</name>
    <dbReference type="NCBI Taxonomy" id="408172"/>
    <lineage>
        <taxon>unclassified sequences</taxon>
        <taxon>metagenomes</taxon>
        <taxon>ecological metagenomes</taxon>
    </lineage>
</organism>
<dbReference type="AlphaFoldDB" id="A0A383BCC8"/>
<feature type="non-terminal residue" evidence="1">
    <location>
        <position position="242"/>
    </location>
</feature>
<reference evidence="1" key="1">
    <citation type="submission" date="2018-05" db="EMBL/GenBank/DDBJ databases">
        <authorList>
            <person name="Lanie J.A."/>
            <person name="Ng W.-L."/>
            <person name="Kazmierczak K.M."/>
            <person name="Andrzejewski T.M."/>
            <person name="Davidsen T.M."/>
            <person name="Wayne K.J."/>
            <person name="Tettelin H."/>
            <person name="Glass J.I."/>
            <person name="Rusch D."/>
            <person name="Podicherti R."/>
            <person name="Tsui H.-C.T."/>
            <person name="Winkler M.E."/>
        </authorList>
    </citation>
    <scope>NUCLEOTIDE SEQUENCE</scope>
</reference>